<dbReference type="InterPro" id="IPR011249">
    <property type="entry name" value="Metalloenz_LuxS/M16"/>
</dbReference>
<dbReference type="Pfam" id="PF05193">
    <property type="entry name" value="Peptidase_M16_C"/>
    <property type="match status" value="1"/>
</dbReference>
<feature type="non-terminal residue" evidence="4">
    <location>
        <position position="347"/>
    </location>
</feature>
<accession>A0A6J4K8K8</accession>
<dbReference type="AlphaFoldDB" id="A0A6J4K8K8"/>
<protein>
    <recommendedName>
        <fullName evidence="5">Insulinase family protein</fullName>
    </recommendedName>
</protein>
<gene>
    <name evidence="4" type="ORF">AVDCRST_MAG93-4370</name>
</gene>
<dbReference type="GO" id="GO:0004222">
    <property type="term" value="F:metalloendopeptidase activity"/>
    <property type="evidence" value="ECO:0007669"/>
    <property type="project" value="InterPro"/>
</dbReference>
<sequence length="347" mass="38702">MRYDRHTLSNGLEIVGEHNPAAKSIALGFFARTGSRDETPNVAGVSHFLEHMMFKGTERRSAADVNREFDEMGANYNAFTNEENTVYYGAVLPEFQSQLLGLFGDMLRPSLRQDDFDTEKKVILEEIAMYQDRPRFTLFDLARETYHHGHPLGNSVLGSTESISALERDQMMTYFEHRYAPNNVTLVLTGNYDWEAAIADAERHCGHWVPSDAPRTLSRPDVFPQERMVVDAKRDRLYICAVAPAPAAQDDERFVAEVISEALGGGDGSRLYWALTHPGLADGVGLSYDSNDGAGAFYAFASCSPIHAQEVMRVLRETLVEAQETTLPEEELARARRKLASGMVLSA</sequence>
<dbReference type="GO" id="GO:0006508">
    <property type="term" value="P:proteolysis"/>
    <property type="evidence" value="ECO:0007669"/>
    <property type="project" value="InterPro"/>
</dbReference>
<dbReference type="PROSITE" id="PS00143">
    <property type="entry name" value="INSULINASE"/>
    <property type="match status" value="1"/>
</dbReference>
<dbReference type="InterPro" id="IPR050361">
    <property type="entry name" value="MPP/UQCRC_Complex"/>
</dbReference>
<evidence type="ECO:0000259" key="2">
    <source>
        <dbReference type="Pfam" id="PF00675"/>
    </source>
</evidence>
<dbReference type="SUPFAM" id="SSF63411">
    <property type="entry name" value="LuxS/MPP-like metallohydrolase"/>
    <property type="match status" value="2"/>
</dbReference>
<evidence type="ECO:0000256" key="1">
    <source>
        <dbReference type="ARBA" id="ARBA00007261"/>
    </source>
</evidence>
<dbReference type="PANTHER" id="PTHR11851:SF49">
    <property type="entry name" value="MITOCHONDRIAL-PROCESSING PEPTIDASE SUBUNIT ALPHA"/>
    <property type="match status" value="1"/>
</dbReference>
<organism evidence="4">
    <name type="scientific">uncultured Chloroflexia bacterium</name>
    <dbReference type="NCBI Taxonomy" id="1672391"/>
    <lineage>
        <taxon>Bacteria</taxon>
        <taxon>Bacillati</taxon>
        <taxon>Chloroflexota</taxon>
        <taxon>Chloroflexia</taxon>
        <taxon>environmental samples</taxon>
    </lineage>
</organism>
<name>A0A6J4K8K8_9CHLR</name>
<proteinExistence type="inferred from homology"/>
<dbReference type="GO" id="GO:0046872">
    <property type="term" value="F:metal ion binding"/>
    <property type="evidence" value="ECO:0007669"/>
    <property type="project" value="InterPro"/>
</dbReference>
<dbReference type="InterPro" id="IPR001431">
    <property type="entry name" value="Pept_M16_Zn_BS"/>
</dbReference>
<evidence type="ECO:0000313" key="4">
    <source>
        <dbReference type="EMBL" id="CAA9297592.1"/>
    </source>
</evidence>
<dbReference type="InterPro" id="IPR007863">
    <property type="entry name" value="Peptidase_M16_C"/>
</dbReference>
<evidence type="ECO:0008006" key="5">
    <source>
        <dbReference type="Google" id="ProtNLM"/>
    </source>
</evidence>
<dbReference type="PANTHER" id="PTHR11851">
    <property type="entry name" value="METALLOPROTEASE"/>
    <property type="match status" value="1"/>
</dbReference>
<reference evidence="4" key="1">
    <citation type="submission" date="2020-02" db="EMBL/GenBank/DDBJ databases">
        <authorList>
            <person name="Meier V. D."/>
        </authorList>
    </citation>
    <scope>NUCLEOTIDE SEQUENCE</scope>
    <source>
        <strain evidence="4">AVDCRST_MAG93</strain>
    </source>
</reference>
<evidence type="ECO:0000259" key="3">
    <source>
        <dbReference type="Pfam" id="PF05193"/>
    </source>
</evidence>
<dbReference type="InterPro" id="IPR011765">
    <property type="entry name" value="Pept_M16_N"/>
</dbReference>
<dbReference type="EMBL" id="CADCTR010001469">
    <property type="protein sequence ID" value="CAA9297592.1"/>
    <property type="molecule type" value="Genomic_DNA"/>
</dbReference>
<dbReference type="Pfam" id="PF00675">
    <property type="entry name" value="Peptidase_M16"/>
    <property type="match status" value="1"/>
</dbReference>
<feature type="domain" description="Peptidase M16 C-terminal" evidence="3">
    <location>
        <begin position="166"/>
        <end position="339"/>
    </location>
</feature>
<feature type="domain" description="Peptidase M16 N-terminal" evidence="2">
    <location>
        <begin position="14"/>
        <end position="158"/>
    </location>
</feature>
<comment type="similarity">
    <text evidence="1">Belongs to the peptidase M16 family.</text>
</comment>
<dbReference type="Gene3D" id="3.30.830.10">
    <property type="entry name" value="Metalloenzyme, LuxS/M16 peptidase-like"/>
    <property type="match status" value="2"/>
</dbReference>